<protein>
    <submittedName>
        <fullName evidence="1">Acyl dehydratase</fullName>
    </submittedName>
</protein>
<reference evidence="1 2" key="1">
    <citation type="submission" date="2019-04" db="EMBL/GenBank/DDBJ databases">
        <authorList>
            <person name="Dong K."/>
        </authorList>
    </citation>
    <scope>NUCLEOTIDE SEQUENCE [LARGE SCALE GENOMIC DNA]</scope>
    <source>
        <strain evidence="2">dk3543</strain>
    </source>
</reference>
<dbReference type="PANTHER" id="PTHR43664:SF1">
    <property type="entry name" value="BETA-METHYLMALYL-COA DEHYDRATASE"/>
    <property type="match status" value="1"/>
</dbReference>
<dbReference type="RefSeq" id="WP_137064128.1">
    <property type="nucleotide sequence ID" value="NZ_SZPY01000001.1"/>
</dbReference>
<organism evidence="1 2">
    <name type="scientific">Nocardioides jishulii</name>
    <dbReference type="NCBI Taxonomy" id="2575440"/>
    <lineage>
        <taxon>Bacteria</taxon>
        <taxon>Bacillati</taxon>
        <taxon>Actinomycetota</taxon>
        <taxon>Actinomycetes</taxon>
        <taxon>Propionibacteriales</taxon>
        <taxon>Nocardioidaceae</taxon>
        <taxon>Nocardioides</taxon>
    </lineage>
</organism>
<name>A0A4V5TKH5_9ACTN</name>
<comment type="caution">
    <text evidence="1">The sequence shown here is derived from an EMBL/GenBank/DDBJ whole genome shotgun (WGS) entry which is preliminary data.</text>
</comment>
<dbReference type="OrthoDB" id="9796589at2"/>
<dbReference type="Proteomes" id="UP000307808">
    <property type="component" value="Unassembled WGS sequence"/>
</dbReference>
<accession>A0A4V5TKH5</accession>
<dbReference type="CDD" id="cd03451">
    <property type="entry name" value="FkbR2"/>
    <property type="match status" value="1"/>
</dbReference>
<dbReference type="InterPro" id="IPR029069">
    <property type="entry name" value="HotDog_dom_sf"/>
</dbReference>
<dbReference type="AlphaFoldDB" id="A0A4V5TKH5"/>
<gene>
    <name evidence="1" type="ORF">FC770_00265</name>
</gene>
<dbReference type="Gene3D" id="3.10.129.10">
    <property type="entry name" value="Hotdog Thioesterase"/>
    <property type="match status" value="2"/>
</dbReference>
<proteinExistence type="predicted"/>
<sequence>MSHLVEGPYFDDLAVGDLFDAPSITLTGGRAAVHQSIVGSRLQLGLDEHMALAVAGRPVADPGFVTDLAIGQSTAVTRRVVANLFYRGLAFHRLPSIGDTLRTRTEVVGLKQNSSRPTGLAALRITTHDQEERLVLDFWRCAMLPLSAPDAQTGHADDLSSIGTPPATDPFVASLAAEWDLDRFRPPTGPDVVPGALWDLRAGDVVTSAPELVRLSLNLAHVHHDEYSQPAGRLVYGGHTIGLALAQVTRTLPQLLTVAGWHGCDHTGPVREGDTLVSRIQVEGVREVSGLRVADLRVLVKARGRDEDRDVLDWRPVVVLR</sequence>
<evidence type="ECO:0000313" key="1">
    <source>
        <dbReference type="EMBL" id="TKI63663.1"/>
    </source>
</evidence>
<evidence type="ECO:0000313" key="2">
    <source>
        <dbReference type="Proteomes" id="UP000307808"/>
    </source>
</evidence>
<dbReference type="EMBL" id="SZPY01000001">
    <property type="protein sequence ID" value="TKI63663.1"/>
    <property type="molecule type" value="Genomic_DNA"/>
</dbReference>
<keyword evidence="2" id="KW-1185">Reference proteome</keyword>
<dbReference type="SUPFAM" id="SSF54637">
    <property type="entry name" value="Thioesterase/thiol ester dehydrase-isomerase"/>
    <property type="match status" value="2"/>
</dbReference>
<dbReference type="PANTHER" id="PTHR43664">
    <property type="entry name" value="MONOAMINE OXIDASE-RELATED"/>
    <property type="match status" value="1"/>
</dbReference>
<dbReference type="InterPro" id="IPR052342">
    <property type="entry name" value="MCH/BMMD"/>
</dbReference>